<dbReference type="AlphaFoldDB" id="A0A3B0PWJ4"/>
<accession>A0A3B0PWJ4</accession>
<feature type="region of interest" description="Disordered" evidence="1">
    <location>
        <begin position="1"/>
        <end position="31"/>
    </location>
</feature>
<protein>
    <recommendedName>
        <fullName evidence="4">30S ribosomal protein S11</fullName>
    </recommendedName>
</protein>
<sequence>MAKEHGISQVRVEMKGLGSGKDSARKQIEVW</sequence>
<name>A0A3B0PWJ4_MYCSY</name>
<dbReference type="Proteomes" id="UP000259328">
    <property type="component" value="Chromosome"/>
</dbReference>
<evidence type="ECO:0008006" key="4">
    <source>
        <dbReference type="Google" id="ProtNLM"/>
    </source>
</evidence>
<feature type="non-terminal residue" evidence="2">
    <location>
        <position position="31"/>
    </location>
</feature>
<gene>
    <name evidence="2" type="ORF">NCTC10124_01246</name>
</gene>
<proteinExistence type="predicted"/>
<evidence type="ECO:0000256" key="1">
    <source>
        <dbReference type="SAM" id="MobiDB-lite"/>
    </source>
</evidence>
<evidence type="ECO:0000313" key="3">
    <source>
        <dbReference type="Proteomes" id="UP000259328"/>
    </source>
</evidence>
<evidence type="ECO:0000313" key="2">
    <source>
        <dbReference type="EMBL" id="SYV93493.1"/>
    </source>
</evidence>
<organism evidence="2 3">
    <name type="scientific">Mycoplasmopsis synoviae</name>
    <name type="common">Mycoplasma synoviae</name>
    <dbReference type="NCBI Taxonomy" id="2109"/>
    <lineage>
        <taxon>Bacteria</taxon>
        <taxon>Bacillati</taxon>
        <taxon>Mycoplasmatota</taxon>
        <taxon>Mycoplasmoidales</taxon>
        <taxon>Metamycoplasmataceae</taxon>
        <taxon>Mycoplasmopsis</taxon>
    </lineage>
</organism>
<reference evidence="3" key="1">
    <citation type="submission" date="2018-06" db="EMBL/GenBank/DDBJ databases">
        <authorList>
            <consortium name="Pathogen Informatics"/>
        </authorList>
    </citation>
    <scope>NUCLEOTIDE SEQUENCE [LARGE SCALE GENOMIC DNA]</scope>
    <source>
        <strain evidence="3">NCTC10124</strain>
    </source>
</reference>
<dbReference type="EMBL" id="LS991953">
    <property type="protein sequence ID" value="SYV93493.1"/>
    <property type="molecule type" value="Genomic_DNA"/>
</dbReference>
<feature type="compositionally biased region" description="Basic and acidic residues" evidence="1">
    <location>
        <begin position="22"/>
        <end position="31"/>
    </location>
</feature>